<proteinExistence type="predicted"/>
<keyword evidence="2" id="KW-1185">Reference proteome</keyword>
<dbReference type="EMBL" id="JACWZY010000076">
    <property type="protein sequence ID" value="MBD2705853.1"/>
    <property type="molecule type" value="Genomic_DNA"/>
</dbReference>
<organism evidence="1 2">
    <name type="scientific">Spirosoma profusum</name>
    <dbReference type="NCBI Taxonomy" id="2771354"/>
    <lineage>
        <taxon>Bacteria</taxon>
        <taxon>Pseudomonadati</taxon>
        <taxon>Bacteroidota</taxon>
        <taxon>Cytophagia</taxon>
        <taxon>Cytophagales</taxon>
        <taxon>Cytophagaceae</taxon>
        <taxon>Spirosoma</taxon>
    </lineage>
</organism>
<dbReference type="Proteomes" id="UP000598820">
    <property type="component" value="Unassembled WGS sequence"/>
</dbReference>
<evidence type="ECO:0000313" key="2">
    <source>
        <dbReference type="Proteomes" id="UP000598820"/>
    </source>
</evidence>
<protein>
    <submittedName>
        <fullName evidence="1">Uncharacterized protein</fullName>
    </submittedName>
</protein>
<accession>A0A927AWQ5</accession>
<sequence length="135" mass="15253">MTAAKSKTNGFYPLIRSVFLVVLLSGISGNVAAQVADTILVQNHYYPKPGKEDEVYKWRLHASEVRSKLGLPKGRVLKKLNGTGGPFVIWECEYPSPEARQKDVAVLDQSEEFKQVQAHMTTLLDKFERYVFSIH</sequence>
<evidence type="ECO:0000313" key="1">
    <source>
        <dbReference type="EMBL" id="MBD2705853.1"/>
    </source>
</evidence>
<dbReference type="AlphaFoldDB" id="A0A927AWQ5"/>
<gene>
    <name evidence="1" type="ORF">IC229_34970</name>
</gene>
<name>A0A927AWQ5_9BACT</name>
<comment type="caution">
    <text evidence="1">The sequence shown here is derived from an EMBL/GenBank/DDBJ whole genome shotgun (WGS) entry which is preliminary data.</text>
</comment>
<dbReference type="RefSeq" id="WP_190893661.1">
    <property type="nucleotide sequence ID" value="NZ_JACWZY010000076.1"/>
</dbReference>
<reference evidence="1" key="1">
    <citation type="submission" date="2020-09" db="EMBL/GenBank/DDBJ databases">
        <authorList>
            <person name="Kim M.K."/>
        </authorList>
    </citation>
    <scope>NUCLEOTIDE SEQUENCE</scope>
    <source>
        <strain evidence="1">BT702</strain>
    </source>
</reference>